<dbReference type="CDD" id="cd05829">
    <property type="entry name" value="Sortase_F"/>
    <property type="match status" value="1"/>
</dbReference>
<dbReference type="STRING" id="1508404.JMA_14560"/>
<dbReference type="Pfam" id="PF04203">
    <property type="entry name" value="Sortase"/>
    <property type="match status" value="1"/>
</dbReference>
<keyword evidence="1" id="KW-0378">Hydrolase</keyword>
<protein>
    <submittedName>
        <fullName evidence="4">Peptidase C60 sortase A and B</fullName>
    </submittedName>
</protein>
<feature type="active site" description="Proton donor/acceptor" evidence="2">
    <location>
        <position position="134"/>
    </location>
</feature>
<dbReference type="GO" id="GO:0016787">
    <property type="term" value="F:hydrolase activity"/>
    <property type="evidence" value="ECO:0007669"/>
    <property type="project" value="UniProtKB-KW"/>
</dbReference>
<keyword evidence="5" id="KW-1185">Reference proteome</keyword>
<dbReference type="InterPro" id="IPR005754">
    <property type="entry name" value="Sortase"/>
</dbReference>
<dbReference type="Proteomes" id="UP000031449">
    <property type="component" value="Chromosome"/>
</dbReference>
<evidence type="ECO:0000313" key="4">
    <source>
        <dbReference type="EMBL" id="AJD90773.1"/>
    </source>
</evidence>
<evidence type="ECO:0000256" key="2">
    <source>
        <dbReference type="PIRSR" id="PIRSR605754-1"/>
    </source>
</evidence>
<dbReference type="BioCyc" id="JESP1508404:G14D9-10711-MONOMER"/>
<evidence type="ECO:0000313" key="5">
    <source>
        <dbReference type="Proteomes" id="UP000031449"/>
    </source>
</evidence>
<gene>
    <name evidence="4" type="ORF">JMA_14560</name>
</gene>
<dbReference type="AlphaFoldDB" id="A0A0B5AQF4"/>
<feature type="region of interest" description="Disordered" evidence="3">
    <location>
        <begin position="24"/>
        <end position="67"/>
    </location>
</feature>
<feature type="active site" description="Acyl-thioester intermediate" evidence="2">
    <location>
        <position position="200"/>
    </location>
</feature>
<dbReference type="InterPro" id="IPR042001">
    <property type="entry name" value="Sortase_F"/>
</dbReference>
<sequence>MKKLLIFTGLILMVGGCSPSDQLFSADTAAPPAEETEENTVPEVTQENEAENDETAESDQISEVDEPTITSIVQDVSIRPSRVTIPAIGVDAVVNPYGLDESGGMAVPDNGEEVAWFEPGYKPGQRGNAVLAGHVDSEKAPAVFWDLKELTPGDEITVTDENGETLVFVVKDSVAYDTGEAPIADIFGSSPERGLNLITCTGYFDRGGAGYVERLVVYTELKADQS</sequence>
<dbReference type="KEGG" id="jeo:JMA_14560"/>
<reference evidence="4 5" key="1">
    <citation type="submission" date="2014-08" db="EMBL/GenBank/DDBJ databases">
        <title>Complete genome of a marine bacteria Jeotgalibacillus malaysiensis.</title>
        <authorList>
            <person name="Yaakop A.S."/>
            <person name="Chan K.-G."/>
            <person name="Goh K.M."/>
        </authorList>
    </citation>
    <scope>NUCLEOTIDE SEQUENCE [LARGE SCALE GENOMIC DNA]</scope>
    <source>
        <strain evidence="4 5">D5</strain>
    </source>
</reference>
<proteinExistence type="predicted"/>
<dbReference type="OrthoDB" id="525039at2"/>
<evidence type="ECO:0000256" key="1">
    <source>
        <dbReference type="ARBA" id="ARBA00022801"/>
    </source>
</evidence>
<accession>A0A0B5AQF4</accession>
<dbReference type="HOGENOM" id="CLU_062592_1_0_9"/>
<dbReference type="InterPro" id="IPR023365">
    <property type="entry name" value="Sortase_dom-sf"/>
</dbReference>
<dbReference type="PROSITE" id="PS51257">
    <property type="entry name" value="PROKAR_LIPOPROTEIN"/>
    <property type="match status" value="1"/>
</dbReference>
<dbReference type="EMBL" id="CP009416">
    <property type="protein sequence ID" value="AJD90773.1"/>
    <property type="molecule type" value="Genomic_DNA"/>
</dbReference>
<organism evidence="4 5">
    <name type="scientific">Jeotgalibacillus malaysiensis</name>
    <dbReference type="NCBI Taxonomy" id="1508404"/>
    <lineage>
        <taxon>Bacteria</taxon>
        <taxon>Bacillati</taxon>
        <taxon>Bacillota</taxon>
        <taxon>Bacilli</taxon>
        <taxon>Bacillales</taxon>
        <taxon>Caryophanaceae</taxon>
        <taxon>Jeotgalibacillus</taxon>
    </lineage>
</organism>
<evidence type="ECO:0000256" key="3">
    <source>
        <dbReference type="SAM" id="MobiDB-lite"/>
    </source>
</evidence>
<feature type="compositionally biased region" description="Acidic residues" evidence="3">
    <location>
        <begin position="34"/>
        <end position="66"/>
    </location>
</feature>
<dbReference type="SUPFAM" id="SSF63817">
    <property type="entry name" value="Sortase"/>
    <property type="match status" value="1"/>
</dbReference>
<dbReference type="Gene3D" id="2.40.260.10">
    <property type="entry name" value="Sortase"/>
    <property type="match status" value="1"/>
</dbReference>
<name>A0A0B5AQF4_9BACL</name>